<evidence type="ECO:0000313" key="4">
    <source>
        <dbReference type="Proteomes" id="UP000199515"/>
    </source>
</evidence>
<keyword evidence="4" id="KW-1185">Reference proteome</keyword>
<feature type="chain" id="PRO_5011765153" evidence="1">
    <location>
        <begin position="25"/>
        <end position="137"/>
    </location>
</feature>
<dbReference type="EMBL" id="FNON01000004">
    <property type="protein sequence ID" value="SDX96457.1"/>
    <property type="molecule type" value="Genomic_DNA"/>
</dbReference>
<reference evidence="3 4" key="1">
    <citation type="submission" date="2016-10" db="EMBL/GenBank/DDBJ databases">
        <authorList>
            <person name="de Groot N.N."/>
        </authorList>
    </citation>
    <scope>NUCLEOTIDE SEQUENCE [LARGE SCALE GENOMIC DNA]</scope>
    <source>
        <strain evidence="3 4">CPCC 202699</strain>
    </source>
</reference>
<dbReference type="Pfam" id="PF03330">
    <property type="entry name" value="DPBB_1"/>
    <property type="match status" value="1"/>
</dbReference>
<dbReference type="InterPro" id="IPR036908">
    <property type="entry name" value="RlpA-like_sf"/>
</dbReference>
<sequence>MIGRIASTMVFVALAGLTATGVSAADTPPKGQNCWATHYGVMPAGARTANGDFYDGNRDAAATSLSRNPQLPFGTKVKVTNVKTKKSLTVVINDRGTYAWTKEVPKCLDLTDGAFQRLGGKIDPDDGHIVVKEQILK</sequence>
<keyword evidence="1" id="KW-0732">Signal</keyword>
<name>A0A1H3G085_9PSEU</name>
<proteinExistence type="predicted"/>
<dbReference type="InterPro" id="IPR009009">
    <property type="entry name" value="RlpA-like_DPBB"/>
</dbReference>
<dbReference type="PANTHER" id="PTHR34183">
    <property type="entry name" value="ENDOLYTIC PEPTIDOGLYCAN TRANSGLYCOSYLASE RLPA"/>
    <property type="match status" value="1"/>
</dbReference>
<dbReference type="SUPFAM" id="SSF50685">
    <property type="entry name" value="Barwin-like endoglucanases"/>
    <property type="match status" value="1"/>
</dbReference>
<organism evidence="3 4">
    <name type="scientific">Amycolatopsis xylanica</name>
    <dbReference type="NCBI Taxonomy" id="589385"/>
    <lineage>
        <taxon>Bacteria</taxon>
        <taxon>Bacillati</taxon>
        <taxon>Actinomycetota</taxon>
        <taxon>Actinomycetes</taxon>
        <taxon>Pseudonocardiales</taxon>
        <taxon>Pseudonocardiaceae</taxon>
        <taxon>Amycolatopsis</taxon>
    </lineage>
</organism>
<dbReference type="STRING" id="589385.SAMN05421504_10463"/>
<dbReference type="CDD" id="cd22268">
    <property type="entry name" value="DPBB_RlpA-like"/>
    <property type="match status" value="1"/>
</dbReference>
<feature type="domain" description="RlpA-like protein double-psi beta-barrel" evidence="2">
    <location>
        <begin position="45"/>
        <end position="129"/>
    </location>
</feature>
<accession>A0A1H3G085</accession>
<gene>
    <name evidence="3" type="ORF">SAMN05421504_10463</name>
</gene>
<dbReference type="Gene3D" id="2.40.40.10">
    <property type="entry name" value="RlpA-like domain"/>
    <property type="match status" value="1"/>
</dbReference>
<evidence type="ECO:0000256" key="1">
    <source>
        <dbReference type="SAM" id="SignalP"/>
    </source>
</evidence>
<keyword evidence="3" id="KW-0449">Lipoprotein</keyword>
<evidence type="ECO:0000313" key="3">
    <source>
        <dbReference type="EMBL" id="SDX96457.1"/>
    </source>
</evidence>
<dbReference type="Proteomes" id="UP000199515">
    <property type="component" value="Unassembled WGS sequence"/>
</dbReference>
<feature type="signal peptide" evidence="1">
    <location>
        <begin position="1"/>
        <end position="24"/>
    </location>
</feature>
<dbReference type="RefSeq" id="WP_245757401.1">
    <property type="nucleotide sequence ID" value="NZ_FNON01000004.1"/>
</dbReference>
<protein>
    <submittedName>
        <fullName evidence="3">Rare lipoprotein A</fullName>
    </submittedName>
</protein>
<evidence type="ECO:0000259" key="2">
    <source>
        <dbReference type="Pfam" id="PF03330"/>
    </source>
</evidence>
<dbReference type="PANTHER" id="PTHR34183:SF8">
    <property type="entry name" value="ENDOLYTIC PEPTIDOGLYCAN TRANSGLYCOSYLASE RLPA-RELATED"/>
    <property type="match status" value="1"/>
</dbReference>
<dbReference type="AlphaFoldDB" id="A0A1H3G085"/>